<proteinExistence type="predicted"/>
<comment type="caution">
    <text evidence="1">The sequence shown here is derived from an EMBL/GenBank/DDBJ whole genome shotgun (WGS) entry which is preliminary data.</text>
</comment>
<gene>
    <name evidence="1" type="ORF">J4709_17405</name>
</gene>
<accession>A0ABS3RRI6</accession>
<dbReference type="Proteomes" id="UP000680206">
    <property type="component" value="Unassembled WGS sequence"/>
</dbReference>
<reference evidence="1 2" key="1">
    <citation type="submission" date="2021-03" db="EMBL/GenBank/DDBJ databases">
        <title>Actinomadura violae sp. nov., isolated from lichen in Thailand.</title>
        <authorList>
            <person name="Kanchanasin P."/>
            <person name="Saeng-In P."/>
            <person name="Phongsopitanun W."/>
            <person name="Yuki M."/>
            <person name="Kudo T."/>
            <person name="Ohkuma M."/>
            <person name="Tanasupawat S."/>
        </authorList>
    </citation>
    <scope>NUCLEOTIDE SEQUENCE [LARGE SCALE GENOMIC DNA]</scope>
    <source>
        <strain evidence="1 2">LCR2-06</strain>
    </source>
</reference>
<sequence length="85" mass="9047">MSGGHDVPAGWEHGRPVIPPDPAAGACADCAGCPVCVRMVAAQGCCCDRPRVQLPEEFLTSRRGVRVGNVLETDGAPDDDEWWTQ</sequence>
<evidence type="ECO:0000313" key="2">
    <source>
        <dbReference type="Proteomes" id="UP000680206"/>
    </source>
</evidence>
<protein>
    <submittedName>
        <fullName evidence="1">Uncharacterized protein</fullName>
    </submittedName>
</protein>
<evidence type="ECO:0000313" key="1">
    <source>
        <dbReference type="EMBL" id="MBO2459359.1"/>
    </source>
</evidence>
<name>A0ABS3RRI6_9ACTN</name>
<keyword evidence="2" id="KW-1185">Reference proteome</keyword>
<dbReference type="EMBL" id="JAGEPF010000010">
    <property type="protein sequence ID" value="MBO2459359.1"/>
    <property type="molecule type" value="Genomic_DNA"/>
</dbReference>
<organism evidence="1 2">
    <name type="scientific">Actinomadura violacea</name>
    <dbReference type="NCBI Taxonomy" id="2819934"/>
    <lineage>
        <taxon>Bacteria</taxon>
        <taxon>Bacillati</taxon>
        <taxon>Actinomycetota</taxon>
        <taxon>Actinomycetes</taxon>
        <taxon>Streptosporangiales</taxon>
        <taxon>Thermomonosporaceae</taxon>
        <taxon>Actinomadura</taxon>
    </lineage>
</organism>
<dbReference type="RefSeq" id="WP_208241936.1">
    <property type="nucleotide sequence ID" value="NZ_JAGEPF010000010.1"/>
</dbReference>